<keyword evidence="2 11" id="KW-1003">Cell membrane</keyword>
<comment type="subcellular location">
    <subcellularLocation>
        <location evidence="1 11">Cell membrane</location>
        <topology evidence="1 11">Multi-pass membrane protein</topology>
    </subcellularLocation>
</comment>
<gene>
    <name evidence="14" type="primary">LOC107109380</name>
</gene>
<evidence type="ECO:0000256" key="4">
    <source>
        <dbReference type="ARBA" id="ARBA00022725"/>
    </source>
</evidence>
<evidence type="ECO:0000256" key="3">
    <source>
        <dbReference type="ARBA" id="ARBA00022692"/>
    </source>
</evidence>
<dbReference type="RefSeq" id="XP_015265477.1">
    <property type="nucleotide sequence ID" value="XM_015409991.1"/>
</dbReference>
<feature type="transmembrane region" description="Helical" evidence="11">
    <location>
        <begin position="113"/>
        <end position="141"/>
    </location>
</feature>
<evidence type="ECO:0000256" key="5">
    <source>
        <dbReference type="ARBA" id="ARBA00022989"/>
    </source>
</evidence>
<evidence type="ECO:0000313" key="14">
    <source>
        <dbReference type="RefSeq" id="XP_015265477.1"/>
    </source>
</evidence>
<keyword evidence="4 11" id="KW-0552">Olfaction</keyword>
<evidence type="ECO:0000256" key="11">
    <source>
        <dbReference type="RuleBase" id="RU363047"/>
    </source>
</evidence>
<evidence type="ECO:0000313" key="13">
    <source>
        <dbReference type="Proteomes" id="UP000694871"/>
    </source>
</evidence>
<feature type="transmembrane region" description="Helical" evidence="11">
    <location>
        <begin position="259"/>
        <end position="282"/>
    </location>
</feature>
<dbReference type="InterPro" id="IPR000725">
    <property type="entry name" value="Olfact_rcpt"/>
</dbReference>
<feature type="transmembrane region" description="Helical" evidence="11">
    <location>
        <begin position="218"/>
        <end position="247"/>
    </location>
</feature>
<evidence type="ECO:0000256" key="2">
    <source>
        <dbReference type="ARBA" id="ARBA00022475"/>
    </source>
</evidence>
<feature type="transmembrane region" description="Helical" evidence="11">
    <location>
        <begin position="161"/>
        <end position="183"/>
    </location>
</feature>
<dbReference type="InterPro" id="IPR017452">
    <property type="entry name" value="GPCR_Rhodpsn_7TM"/>
</dbReference>
<feature type="transmembrane region" description="Helical" evidence="11">
    <location>
        <begin position="46"/>
        <end position="71"/>
    </location>
</feature>
<dbReference type="SUPFAM" id="SSF81321">
    <property type="entry name" value="Family A G protein-coupled receptor-like"/>
    <property type="match status" value="1"/>
</dbReference>
<evidence type="ECO:0000256" key="1">
    <source>
        <dbReference type="ARBA" id="ARBA00004651"/>
    </source>
</evidence>
<feature type="transmembrane region" description="Helical" evidence="11">
    <location>
        <begin position="83"/>
        <end position="107"/>
    </location>
</feature>
<dbReference type="InterPro" id="IPR050516">
    <property type="entry name" value="Olfactory_GPCR"/>
</dbReference>
<evidence type="ECO:0000256" key="9">
    <source>
        <dbReference type="ARBA" id="ARBA00023224"/>
    </source>
</evidence>
<organism evidence="13 14">
    <name type="scientific">Gekko japonicus</name>
    <name type="common">Schlegel's Japanese gecko</name>
    <dbReference type="NCBI Taxonomy" id="146911"/>
    <lineage>
        <taxon>Eukaryota</taxon>
        <taxon>Metazoa</taxon>
        <taxon>Chordata</taxon>
        <taxon>Craniata</taxon>
        <taxon>Vertebrata</taxon>
        <taxon>Euteleostomi</taxon>
        <taxon>Lepidosauria</taxon>
        <taxon>Squamata</taxon>
        <taxon>Bifurcata</taxon>
        <taxon>Gekkota</taxon>
        <taxon>Gekkonidae</taxon>
        <taxon>Gekkoninae</taxon>
        <taxon>Gekko</taxon>
    </lineage>
</organism>
<dbReference type="PROSITE" id="PS50262">
    <property type="entry name" value="G_PROTEIN_RECEP_F1_2"/>
    <property type="match status" value="1"/>
</dbReference>
<dbReference type="InterPro" id="IPR000276">
    <property type="entry name" value="GPCR_Rhodpsn"/>
</dbReference>
<dbReference type="CDD" id="cd15911">
    <property type="entry name" value="7tmA_OR11A-like"/>
    <property type="match status" value="1"/>
</dbReference>
<dbReference type="GeneID" id="107109380"/>
<dbReference type="Gene3D" id="1.20.1070.10">
    <property type="entry name" value="Rhodopsin 7-helix transmembrane proteins"/>
    <property type="match status" value="1"/>
</dbReference>
<feature type="transmembrane region" description="Helical" evidence="11">
    <location>
        <begin position="294"/>
        <end position="311"/>
    </location>
</feature>
<evidence type="ECO:0000256" key="8">
    <source>
        <dbReference type="ARBA" id="ARBA00023170"/>
    </source>
</evidence>
<keyword evidence="8 10" id="KW-0675">Receptor</keyword>
<keyword evidence="6 10" id="KW-0297">G-protein coupled receptor</keyword>
<keyword evidence="9 10" id="KW-0807">Transducer</keyword>
<keyword evidence="11" id="KW-0716">Sensory transduction</keyword>
<evidence type="ECO:0000256" key="7">
    <source>
        <dbReference type="ARBA" id="ARBA00023136"/>
    </source>
</evidence>
<evidence type="ECO:0000256" key="6">
    <source>
        <dbReference type="ARBA" id="ARBA00023040"/>
    </source>
</evidence>
<dbReference type="PROSITE" id="PS00237">
    <property type="entry name" value="G_PROTEIN_RECEP_F1_1"/>
    <property type="match status" value="1"/>
</dbReference>
<comment type="similarity">
    <text evidence="10">Belongs to the G-protein coupled receptor 1 family.</text>
</comment>
<protein>
    <recommendedName>
        <fullName evidence="11">Olfactory receptor</fullName>
    </recommendedName>
</protein>
<keyword evidence="3 10" id="KW-0812">Transmembrane</keyword>
<keyword evidence="7 11" id="KW-0472">Membrane</keyword>
<dbReference type="PANTHER" id="PTHR26452">
    <property type="entry name" value="OLFACTORY RECEPTOR"/>
    <property type="match status" value="1"/>
</dbReference>
<dbReference type="PRINTS" id="PR00245">
    <property type="entry name" value="OLFACTORYR"/>
</dbReference>
<feature type="domain" description="G-protein coupled receptors family 1 profile" evidence="12">
    <location>
        <begin position="62"/>
        <end position="308"/>
    </location>
</feature>
<reference evidence="14" key="1">
    <citation type="submission" date="2025-08" db="UniProtKB">
        <authorList>
            <consortium name="RefSeq"/>
        </authorList>
    </citation>
    <scope>IDENTIFICATION</scope>
</reference>
<sequence>MEEKQTFHSVCISPQMQPIASGQWRNETVVTIFILLGFRELPQQQILLFLVFLVVYLMTMTGNILIVLLLVADHHLHTPMYFFLGNLSSLEICYTSTVIPRMLVSFLTGDKTISLLACLAQLYSFGTLAATECYLLAVMSYDRYLAICKPLRYSVFMNARISIQLAIYCWGSGLLGSTVVIALTSNLSFCKSNEIDHFFCDFPPLIKLACNDTSLAEIALSVVCSIISVFPTALTLTSYICIINTILRIPTNIGKQKAFSTCSSHLIVVTIFYGSLLAVYLVPSSKNLNKILSVFYTLLTPLFNPLIYTLRNKEVNRALRKYLNKLISIT</sequence>
<evidence type="ECO:0000256" key="10">
    <source>
        <dbReference type="RuleBase" id="RU000688"/>
    </source>
</evidence>
<dbReference type="Pfam" id="PF13853">
    <property type="entry name" value="7tm_4"/>
    <property type="match status" value="1"/>
</dbReference>
<evidence type="ECO:0000259" key="12">
    <source>
        <dbReference type="PROSITE" id="PS50262"/>
    </source>
</evidence>
<dbReference type="Proteomes" id="UP000694871">
    <property type="component" value="Unplaced"/>
</dbReference>
<keyword evidence="13" id="KW-1185">Reference proteome</keyword>
<keyword evidence="5 11" id="KW-1133">Transmembrane helix</keyword>
<proteinExistence type="inferred from homology"/>
<accession>A0ABM1JVJ0</accession>
<name>A0ABM1JVJ0_GEKJA</name>
<dbReference type="PRINTS" id="PR00237">
    <property type="entry name" value="GPCRRHODOPSN"/>
</dbReference>